<evidence type="ECO:0000313" key="8">
    <source>
        <dbReference type="Proteomes" id="UP000008138"/>
    </source>
</evidence>
<feature type="transmembrane region" description="Helical" evidence="6">
    <location>
        <begin position="263"/>
        <end position="284"/>
    </location>
</feature>
<feature type="transmembrane region" description="Helical" evidence="6">
    <location>
        <begin position="321"/>
        <end position="340"/>
    </location>
</feature>
<dbReference type="GeneID" id="10360363"/>
<accession>F2L565</accession>
<keyword evidence="2" id="KW-1003">Cell membrane</keyword>
<dbReference type="InterPro" id="IPR002293">
    <property type="entry name" value="AA/rel_permease1"/>
</dbReference>
<dbReference type="eggNOG" id="arCOG03652">
    <property type="taxonomic scope" value="Archaea"/>
</dbReference>
<dbReference type="Pfam" id="PF13520">
    <property type="entry name" value="AA_permease_2"/>
    <property type="match status" value="1"/>
</dbReference>
<feature type="transmembrane region" description="Helical" evidence="6">
    <location>
        <begin position="352"/>
        <end position="371"/>
    </location>
</feature>
<dbReference type="RefSeq" id="WP_013679650.1">
    <property type="nucleotide sequence ID" value="NC_015315.1"/>
</dbReference>
<dbReference type="EMBL" id="CP002590">
    <property type="protein sequence ID" value="AEA12314.1"/>
    <property type="molecule type" value="Genomic_DNA"/>
</dbReference>
<evidence type="ECO:0000256" key="5">
    <source>
        <dbReference type="ARBA" id="ARBA00023136"/>
    </source>
</evidence>
<reference evidence="7 8" key="1">
    <citation type="journal article" date="2011" name="J. Bacteriol.">
        <title>Complete genome sequence of the thermoacidophilic crenarchaeon Thermoproteus uzoniensis 768-20.</title>
        <authorList>
            <person name="Mardanov A.V."/>
            <person name="Gumerov V.M."/>
            <person name="Beletsky A.V."/>
            <person name="Prokofeva M.I."/>
            <person name="Bonch-Osmolovskaya E.A."/>
            <person name="Ravin N.V."/>
            <person name="Skryabin K.G."/>
        </authorList>
    </citation>
    <scope>NUCLEOTIDE SEQUENCE [LARGE SCALE GENOMIC DNA]</scope>
    <source>
        <strain evidence="7 8">768-20</strain>
    </source>
</reference>
<dbReference type="KEGG" id="tuz:TUZN_0828"/>
<proteinExistence type="predicted"/>
<evidence type="ECO:0000256" key="2">
    <source>
        <dbReference type="ARBA" id="ARBA00022475"/>
    </source>
</evidence>
<dbReference type="GO" id="GO:0005886">
    <property type="term" value="C:plasma membrane"/>
    <property type="evidence" value="ECO:0007669"/>
    <property type="project" value="UniProtKB-SubCell"/>
</dbReference>
<dbReference type="HOGENOM" id="CLU_007946_20_3_2"/>
<keyword evidence="3 6" id="KW-0812">Transmembrane</keyword>
<dbReference type="AlphaFoldDB" id="F2L565"/>
<protein>
    <submittedName>
        <fullName evidence="7">Uncharacterized protein</fullName>
    </submittedName>
</protein>
<dbReference type="PIRSF" id="PIRSF006060">
    <property type="entry name" value="AA_transporter"/>
    <property type="match status" value="1"/>
</dbReference>
<feature type="transmembrane region" description="Helical" evidence="6">
    <location>
        <begin position="37"/>
        <end position="57"/>
    </location>
</feature>
<dbReference type="Gene3D" id="1.20.1740.10">
    <property type="entry name" value="Amino acid/polyamine transporter I"/>
    <property type="match status" value="1"/>
</dbReference>
<dbReference type="Proteomes" id="UP000008138">
    <property type="component" value="Chromosome"/>
</dbReference>
<feature type="transmembrane region" description="Helical" evidence="6">
    <location>
        <begin position="106"/>
        <end position="132"/>
    </location>
</feature>
<keyword evidence="4 6" id="KW-1133">Transmembrane helix</keyword>
<name>F2L565_THEU7</name>
<feature type="transmembrane region" description="Helical" evidence="6">
    <location>
        <begin position="144"/>
        <end position="166"/>
    </location>
</feature>
<dbReference type="PANTHER" id="PTHR42770">
    <property type="entry name" value="AMINO ACID TRANSPORTER-RELATED"/>
    <property type="match status" value="1"/>
</dbReference>
<dbReference type="PANTHER" id="PTHR42770:SF7">
    <property type="entry name" value="MEMBRANE PROTEIN"/>
    <property type="match status" value="1"/>
</dbReference>
<feature type="transmembrane region" description="Helical" evidence="6">
    <location>
        <begin position="12"/>
        <end position="31"/>
    </location>
</feature>
<dbReference type="OrthoDB" id="44166at2157"/>
<keyword evidence="5 6" id="KW-0472">Membrane</keyword>
<sequence length="459" mass="48619">MQRRLRLRDLVALGLAGILPVGAPIGVAPLVKYAGESAIWPALLGYAMVLLSAVPILEYSRLARFVGGYYGLAELGLGPLAGKYTAAANYLYYVAWQAQNALQAGWVVYGITGSPAAWAAAVVGVLLLSYAGASSQPRRYAGDVLIPALAFTASITAALDVYVIAASPYRSLRPLFPGGWNGVAVAAAVQGFWMYVGYGTPLFYSEEAESPSRDVWRAVVISATISAALYVLSAYAVVAAVPPSTIGEVAASPMPYVDAWSRYLPAWLLAAYPLLIAPAVLAYGGPSGSHARLLWAMARDGFVGYERLKELDRNGVPRNAALFNLAVSSAFAAAAATYVFVRSGLSPASAEIAWLFASTAATVLWYAHHLLPEIALYPYLLRAGPYRRGPRALLVGVVAPIAGTAILVYTLYVTASTKLQYTPAICAGVALSVAALLYTLLRKARGKLGSSTIYYFLEK</sequence>
<comment type="subcellular location">
    <subcellularLocation>
        <location evidence="1">Cell membrane</location>
        <topology evidence="1">Multi-pass membrane protein</topology>
    </subcellularLocation>
</comment>
<feature type="transmembrane region" description="Helical" evidence="6">
    <location>
        <begin position="421"/>
        <end position="441"/>
    </location>
</feature>
<dbReference type="STRING" id="999630.TUZN_0828"/>
<feature type="transmembrane region" description="Helical" evidence="6">
    <location>
        <begin position="69"/>
        <end position="94"/>
    </location>
</feature>
<evidence type="ECO:0000313" key="7">
    <source>
        <dbReference type="EMBL" id="AEA12314.1"/>
    </source>
</evidence>
<feature type="transmembrane region" description="Helical" evidence="6">
    <location>
        <begin position="392"/>
        <end position="415"/>
    </location>
</feature>
<feature type="transmembrane region" description="Helical" evidence="6">
    <location>
        <begin position="219"/>
        <end position="243"/>
    </location>
</feature>
<organism evidence="7 8">
    <name type="scientific">Thermoproteus uzoniensis (strain 768-20)</name>
    <dbReference type="NCBI Taxonomy" id="999630"/>
    <lineage>
        <taxon>Archaea</taxon>
        <taxon>Thermoproteota</taxon>
        <taxon>Thermoprotei</taxon>
        <taxon>Thermoproteales</taxon>
        <taxon>Thermoproteaceae</taxon>
        <taxon>Thermoproteus</taxon>
    </lineage>
</organism>
<keyword evidence="8" id="KW-1185">Reference proteome</keyword>
<dbReference type="GO" id="GO:0022857">
    <property type="term" value="F:transmembrane transporter activity"/>
    <property type="evidence" value="ECO:0007669"/>
    <property type="project" value="InterPro"/>
</dbReference>
<feature type="transmembrane region" description="Helical" evidence="6">
    <location>
        <begin position="178"/>
        <end position="198"/>
    </location>
</feature>
<evidence type="ECO:0000256" key="1">
    <source>
        <dbReference type="ARBA" id="ARBA00004651"/>
    </source>
</evidence>
<evidence type="ECO:0000256" key="3">
    <source>
        <dbReference type="ARBA" id="ARBA00022692"/>
    </source>
</evidence>
<evidence type="ECO:0000256" key="6">
    <source>
        <dbReference type="SAM" id="Phobius"/>
    </source>
</evidence>
<reference key="2">
    <citation type="submission" date="2011-03" db="EMBL/GenBank/DDBJ databases">
        <title>Complete genome sequence of the thermoacidophilic crenarchaeon Thermoproteus uzoniensis 768-20.</title>
        <authorList>
            <person name="Mardanov A.V."/>
            <person name="Gumerov V.M."/>
            <person name="Beletsky A.V."/>
            <person name="Prokofeva M.I."/>
            <person name="Bonch-Osmolovskaya E.A."/>
            <person name="Ravin N.V."/>
            <person name="Skryabin K.G."/>
        </authorList>
    </citation>
    <scope>NUCLEOTIDE SEQUENCE</scope>
    <source>
        <strain>768-20</strain>
    </source>
</reference>
<evidence type="ECO:0000256" key="4">
    <source>
        <dbReference type="ARBA" id="ARBA00022989"/>
    </source>
</evidence>
<dbReference type="InterPro" id="IPR050367">
    <property type="entry name" value="APC_superfamily"/>
</dbReference>
<gene>
    <name evidence="7" type="ordered locus">TUZN_0828</name>
</gene>